<evidence type="ECO:0000313" key="2">
    <source>
        <dbReference type="Proteomes" id="UP001258017"/>
    </source>
</evidence>
<gene>
    <name evidence="1" type="ORF">KPH14_011617</name>
</gene>
<dbReference type="Proteomes" id="UP001258017">
    <property type="component" value="Unassembled WGS sequence"/>
</dbReference>
<evidence type="ECO:0000313" key="1">
    <source>
        <dbReference type="EMBL" id="KAK2578554.1"/>
    </source>
</evidence>
<proteinExistence type="predicted"/>
<name>A0AAD9VL71_9HYME</name>
<sequence length="168" mass="19009">MRIDKFVLQHLDYLDGKIKFASNPRDLPRILRKESEDEGTIHEDATDRGIQPAEESEIDDVTNEFISNEQQKLELGHATNEFQMSTNEQREDIGNIVSSTRGQLKGIKSCRQNLSHDIGDNIDDEDSPSENILKNNKSALSNIASECSIWNSREEWGGKAENEPKPIV</sequence>
<organism evidence="1 2">
    <name type="scientific">Odynerus spinipes</name>
    <dbReference type="NCBI Taxonomy" id="1348599"/>
    <lineage>
        <taxon>Eukaryota</taxon>
        <taxon>Metazoa</taxon>
        <taxon>Ecdysozoa</taxon>
        <taxon>Arthropoda</taxon>
        <taxon>Hexapoda</taxon>
        <taxon>Insecta</taxon>
        <taxon>Pterygota</taxon>
        <taxon>Neoptera</taxon>
        <taxon>Endopterygota</taxon>
        <taxon>Hymenoptera</taxon>
        <taxon>Apocrita</taxon>
        <taxon>Aculeata</taxon>
        <taxon>Vespoidea</taxon>
        <taxon>Vespidae</taxon>
        <taxon>Eumeninae</taxon>
        <taxon>Odynerus</taxon>
    </lineage>
</organism>
<reference evidence="1" key="2">
    <citation type="journal article" date="2023" name="Commun. Biol.">
        <title>Intrasexual cuticular hydrocarbon dimorphism in a wasp sheds light on hydrocarbon biosynthesis genes in Hymenoptera.</title>
        <authorList>
            <person name="Moris V.C."/>
            <person name="Podsiadlowski L."/>
            <person name="Martin S."/>
            <person name="Oeyen J.P."/>
            <person name="Donath A."/>
            <person name="Petersen M."/>
            <person name="Wilbrandt J."/>
            <person name="Misof B."/>
            <person name="Liedtke D."/>
            <person name="Thamm M."/>
            <person name="Scheiner R."/>
            <person name="Schmitt T."/>
            <person name="Niehuis O."/>
        </authorList>
    </citation>
    <scope>NUCLEOTIDE SEQUENCE</scope>
    <source>
        <strain evidence="1">GBR_01_08_01A</strain>
    </source>
</reference>
<dbReference type="AlphaFoldDB" id="A0AAD9VL71"/>
<dbReference type="EMBL" id="JAIFRP010000232">
    <property type="protein sequence ID" value="KAK2578554.1"/>
    <property type="molecule type" value="Genomic_DNA"/>
</dbReference>
<keyword evidence="2" id="KW-1185">Reference proteome</keyword>
<accession>A0AAD9VL71</accession>
<comment type="caution">
    <text evidence="1">The sequence shown here is derived from an EMBL/GenBank/DDBJ whole genome shotgun (WGS) entry which is preliminary data.</text>
</comment>
<protein>
    <submittedName>
        <fullName evidence="1">Uncharacterized protein</fullName>
    </submittedName>
</protein>
<reference evidence="1" key="1">
    <citation type="submission" date="2021-08" db="EMBL/GenBank/DDBJ databases">
        <authorList>
            <person name="Misof B."/>
            <person name="Oliver O."/>
            <person name="Podsiadlowski L."/>
            <person name="Donath A."/>
            <person name="Peters R."/>
            <person name="Mayer C."/>
            <person name="Rust J."/>
            <person name="Gunkel S."/>
            <person name="Lesny P."/>
            <person name="Martin S."/>
            <person name="Oeyen J.P."/>
            <person name="Petersen M."/>
            <person name="Panagiotis P."/>
            <person name="Wilbrandt J."/>
            <person name="Tanja T."/>
        </authorList>
    </citation>
    <scope>NUCLEOTIDE SEQUENCE</scope>
    <source>
        <strain evidence="1">GBR_01_08_01A</strain>
        <tissue evidence="1">Thorax + abdomen</tissue>
    </source>
</reference>